<evidence type="ECO:0000259" key="3">
    <source>
        <dbReference type="SMART" id="SM00849"/>
    </source>
</evidence>
<dbReference type="Proteomes" id="UP000291116">
    <property type="component" value="Unassembled WGS sequence"/>
</dbReference>
<name>A0A448Z6H6_9STRA</name>
<feature type="compositionally biased region" description="Acidic residues" evidence="1">
    <location>
        <begin position="23"/>
        <end position="39"/>
    </location>
</feature>
<reference evidence="4 5" key="1">
    <citation type="submission" date="2019-01" db="EMBL/GenBank/DDBJ databases">
        <authorList>
            <person name="Ferrante I. M."/>
        </authorList>
    </citation>
    <scope>NUCLEOTIDE SEQUENCE [LARGE SCALE GENOMIC DNA]</scope>
    <source>
        <strain evidence="4 5">B856</strain>
    </source>
</reference>
<evidence type="ECO:0000313" key="5">
    <source>
        <dbReference type="Proteomes" id="UP000291116"/>
    </source>
</evidence>
<sequence length="624" mass="70033">MNTARPTMGVSDGKGRRSKTVDGDDYEYGFDGNDGDEEEKYTSEAWGNVFREFRHSPCMMRPATMLMILALAVFFTVTLAFQIPGMVLGLFMAPILNRSSWYVEFLYPLPISRWGHMLLMSFTSKMRHKAKDKNRGFHSRTVEQRVEVVPGRVYIHFLPQWLDNVGYLVVCLPEPIPCGGSFTTVEKGSNACPPVALVVDCGEVDAVLRSVDLIQDFHYKGMPKIQLQAILSTHKHHDHTGGNASLLKHPAGKDITHVYGGAVERVPCCTDLLVDGEKLELPRCKLNDMNALVEIEAIAVPAHTRGSLVYCLRTKSGRQAEYMFTGDTMFSGGGGVPFEADTGVETDKQLRRSNGHTHVRGNLGAFAMERCFSEIISRAKPSNFSTGVGERILVFPGHEYTQELLIRQFQSMVSEHNKWKNFSPKDYFETVSHLYVALHRRSLPHNSGRLLLIPSTIQRELHINPHMRSLRRSADLVVRALSFWNTHFSKAGAGDDRSSPSAYRSSRSSRRLSIREQQPLPRKTPSRFKQWNLDAENVNSNAFTTVYTADLDSVIEDLACGKIKKNKAFERIHPGVETLCDDRLGQPKTNDSSADGLQQRQDPCEYEAPDPSLDTPGLDGNERR</sequence>
<gene>
    <name evidence="4" type="ORF">PSNMU_V1.4_AUG-EV-PASAV3_0044390</name>
</gene>
<dbReference type="Pfam" id="PF00753">
    <property type="entry name" value="Lactamase_B"/>
    <property type="match status" value="1"/>
</dbReference>
<evidence type="ECO:0000313" key="4">
    <source>
        <dbReference type="EMBL" id="VEU37634.1"/>
    </source>
</evidence>
<dbReference type="PANTHER" id="PTHR11935">
    <property type="entry name" value="BETA LACTAMASE DOMAIN"/>
    <property type="match status" value="1"/>
</dbReference>
<evidence type="ECO:0000256" key="2">
    <source>
        <dbReference type="SAM" id="Phobius"/>
    </source>
</evidence>
<protein>
    <recommendedName>
        <fullName evidence="3">Metallo-beta-lactamase domain-containing protein</fullName>
    </recommendedName>
</protein>
<dbReference type="AlphaFoldDB" id="A0A448Z6H6"/>
<dbReference type="InterPro" id="IPR001279">
    <property type="entry name" value="Metallo-B-lactamas"/>
</dbReference>
<dbReference type="OrthoDB" id="40132at2759"/>
<feature type="compositionally biased region" description="Polar residues" evidence="1">
    <location>
        <begin position="587"/>
        <end position="601"/>
    </location>
</feature>
<dbReference type="SMART" id="SM00849">
    <property type="entry name" value="Lactamase_B"/>
    <property type="match status" value="1"/>
</dbReference>
<feature type="transmembrane region" description="Helical" evidence="2">
    <location>
        <begin position="66"/>
        <end position="93"/>
    </location>
</feature>
<feature type="region of interest" description="Disordered" evidence="1">
    <location>
        <begin position="579"/>
        <end position="624"/>
    </location>
</feature>
<dbReference type="SUPFAM" id="SSF56281">
    <property type="entry name" value="Metallo-hydrolase/oxidoreductase"/>
    <property type="match status" value="1"/>
</dbReference>
<keyword evidence="2" id="KW-1133">Transmembrane helix</keyword>
<proteinExistence type="predicted"/>
<organism evidence="4 5">
    <name type="scientific">Pseudo-nitzschia multistriata</name>
    <dbReference type="NCBI Taxonomy" id="183589"/>
    <lineage>
        <taxon>Eukaryota</taxon>
        <taxon>Sar</taxon>
        <taxon>Stramenopiles</taxon>
        <taxon>Ochrophyta</taxon>
        <taxon>Bacillariophyta</taxon>
        <taxon>Bacillariophyceae</taxon>
        <taxon>Bacillariophycidae</taxon>
        <taxon>Bacillariales</taxon>
        <taxon>Bacillariaceae</taxon>
        <taxon>Pseudo-nitzschia</taxon>
    </lineage>
</organism>
<keyword evidence="5" id="KW-1185">Reference proteome</keyword>
<dbReference type="EMBL" id="CAACVS010000135">
    <property type="protein sequence ID" value="VEU37634.1"/>
    <property type="molecule type" value="Genomic_DNA"/>
</dbReference>
<feature type="region of interest" description="Disordered" evidence="1">
    <location>
        <begin position="1"/>
        <end position="39"/>
    </location>
</feature>
<accession>A0A448Z6H6</accession>
<dbReference type="Gene3D" id="3.60.15.10">
    <property type="entry name" value="Ribonuclease Z/Hydroxyacylglutathione hydrolase-like"/>
    <property type="match status" value="1"/>
</dbReference>
<feature type="compositionally biased region" description="Basic and acidic residues" evidence="1">
    <location>
        <begin position="13"/>
        <end position="22"/>
    </location>
</feature>
<keyword evidence="2" id="KW-0812">Transmembrane</keyword>
<dbReference type="PANTHER" id="PTHR11935:SF116">
    <property type="entry name" value="HYDROLASE PNKD-RELATED"/>
    <property type="match status" value="1"/>
</dbReference>
<feature type="domain" description="Metallo-beta-lactamase" evidence="3">
    <location>
        <begin position="179"/>
        <end position="363"/>
    </location>
</feature>
<keyword evidence="2" id="KW-0472">Membrane</keyword>
<dbReference type="InterPro" id="IPR036866">
    <property type="entry name" value="RibonucZ/Hydroxyglut_hydro"/>
</dbReference>
<evidence type="ECO:0000256" key="1">
    <source>
        <dbReference type="SAM" id="MobiDB-lite"/>
    </source>
</evidence>
<feature type="region of interest" description="Disordered" evidence="1">
    <location>
        <begin position="492"/>
        <end position="527"/>
    </location>
</feature>